<gene>
    <name evidence="3" type="ORF">UCRPA7_3272</name>
</gene>
<dbReference type="EMBL" id="KB933036">
    <property type="protein sequence ID" value="EOO01251.1"/>
    <property type="molecule type" value="Genomic_DNA"/>
</dbReference>
<dbReference type="GeneID" id="19323604"/>
<dbReference type="GO" id="GO:0016491">
    <property type="term" value="F:oxidoreductase activity"/>
    <property type="evidence" value="ECO:0007669"/>
    <property type="project" value="UniProtKB-KW"/>
</dbReference>
<dbReference type="SUPFAM" id="SSF51430">
    <property type="entry name" value="NAD(P)-linked oxidoreductase"/>
    <property type="match status" value="1"/>
</dbReference>
<evidence type="ECO:0000259" key="2">
    <source>
        <dbReference type="Pfam" id="PF00248"/>
    </source>
</evidence>
<keyword evidence="4" id="KW-1185">Reference proteome</keyword>
<feature type="domain" description="NADP-dependent oxidoreductase" evidence="2">
    <location>
        <begin position="10"/>
        <end position="305"/>
    </location>
</feature>
<evidence type="ECO:0000313" key="4">
    <source>
        <dbReference type="Proteomes" id="UP000014074"/>
    </source>
</evidence>
<proteinExistence type="predicted"/>
<dbReference type="HOGENOM" id="CLU_023205_2_1_1"/>
<dbReference type="RefSeq" id="XP_007913976.1">
    <property type="nucleotide sequence ID" value="XM_007915785.1"/>
</dbReference>
<accession>R8BPI3</accession>
<dbReference type="PANTHER" id="PTHR43625">
    <property type="entry name" value="AFLATOXIN B1 ALDEHYDE REDUCTASE"/>
    <property type="match status" value="1"/>
</dbReference>
<dbReference type="InterPro" id="IPR023210">
    <property type="entry name" value="NADP_OxRdtase_dom"/>
</dbReference>
<dbReference type="OrthoDB" id="37537at2759"/>
<evidence type="ECO:0000256" key="1">
    <source>
        <dbReference type="ARBA" id="ARBA00023002"/>
    </source>
</evidence>
<dbReference type="InterPro" id="IPR036812">
    <property type="entry name" value="NAD(P)_OxRdtase_dom_sf"/>
</dbReference>
<dbReference type="eggNOG" id="KOG1575">
    <property type="taxonomic scope" value="Eukaryota"/>
</dbReference>
<dbReference type="Pfam" id="PF00248">
    <property type="entry name" value="Aldo_ket_red"/>
    <property type="match status" value="1"/>
</dbReference>
<keyword evidence="1" id="KW-0560">Oxidoreductase</keyword>
<dbReference type="GO" id="GO:0005737">
    <property type="term" value="C:cytoplasm"/>
    <property type="evidence" value="ECO:0007669"/>
    <property type="project" value="TreeGrafter"/>
</dbReference>
<dbReference type="AlphaFoldDB" id="R8BPI3"/>
<dbReference type="Proteomes" id="UP000014074">
    <property type="component" value="Unassembled WGS sequence"/>
</dbReference>
<dbReference type="KEGG" id="tmn:UCRPA7_3272"/>
<sequence length="332" mass="37084">MGKNGPLVPRIGMGLMGVSAIYGLPAPTPDRLALLDRAYELGDTFWDTADMYGDSEDLLGTWFAANPDKRKDIFLATKFAERGIVDGKPRIDSTPDYCREAIEKSLKRLGLPYVDLYYIHRFDRVTPVEKTMAVMIELKNAGKIRYIGLSECSSTTLRRAHAMHPVTAVQIEYSPITLDIERNNLLETARELGVAIVTYSPLGRGLLTGHLRKQEDWSKEGDFRRVMPWLNEENFPNNLKMVDELAEIAKAKGATLTQLVLSWVLAQGDDIFTIPGTTKVGRLEENLGCLKITLSPDEEKQIRTITSKIQGPRFGKHGMEIAFADTPPLESS</sequence>
<dbReference type="PANTHER" id="PTHR43625:SF40">
    <property type="entry name" value="ALDO-KETO REDUCTASE YAKC [NADP(+)]"/>
    <property type="match status" value="1"/>
</dbReference>
<dbReference type="Gene3D" id="3.20.20.100">
    <property type="entry name" value="NADP-dependent oxidoreductase domain"/>
    <property type="match status" value="1"/>
</dbReference>
<organism evidence="3 4">
    <name type="scientific">Phaeoacremonium minimum (strain UCR-PA7)</name>
    <name type="common">Esca disease fungus</name>
    <name type="synonym">Togninia minima</name>
    <dbReference type="NCBI Taxonomy" id="1286976"/>
    <lineage>
        <taxon>Eukaryota</taxon>
        <taxon>Fungi</taxon>
        <taxon>Dikarya</taxon>
        <taxon>Ascomycota</taxon>
        <taxon>Pezizomycotina</taxon>
        <taxon>Sordariomycetes</taxon>
        <taxon>Sordariomycetidae</taxon>
        <taxon>Togniniales</taxon>
        <taxon>Togniniaceae</taxon>
        <taxon>Phaeoacremonium</taxon>
    </lineage>
</organism>
<reference evidence="4" key="1">
    <citation type="journal article" date="2013" name="Genome Announc.">
        <title>Draft genome sequence of the ascomycete Phaeoacremonium aleophilum strain UCR-PA7, a causal agent of the esca disease complex in grapevines.</title>
        <authorList>
            <person name="Blanco-Ulate B."/>
            <person name="Rolshausen P."/>
            <person name="Cantu D."/>
        </authorList>
    </citation>
    <scope>NUCLEOTIDE SEQUENCE [LARGE SCALE GENOMIC DNA]</scope>
    <source>
        <strain evidence="4">UCR-PA7</strain>
    </source>
</reference>
<name>R8BPI3_PHAM7</name>
<dbReference type="InterPro" id="IPR020471">
    <property type="entry name" value="AKR"/>
</dbReference>
<dbReference type="PRINTS" id="PR00069">
    <property type="entry name" value="ALDKETRDTASE"/>
</dbReference>
<protein>
    <recommendedName>
        <fullName evidence="2">NADP-dependent oxidoreductase domain-containing protein</fullName>
    </recommendedName>
</protein>
<dbReference type="InterPro" id="IPR050791">
    <property type="entry name" value="Aldo-Keto_reductase"/>
</dbReference>
<evidence type="ECO:0000313" key="3">
    <source>
        <dbReference type="EMBL" id="EOO01251.1"/>
    </source>
</evidence>